<evidence type="ECO:0000313" key="17">
    <source>
        <dbReference type="Proteomes" id="UP000327013"/>
    </source>
</evidence>
<evidence type="ECO:0000256" key="14">
    <source>
        <dbReference type="SAM" id="SignalP"/>
    </source>
</evidence>
<evidence type="ECO:0000256" key="10">
    <source>
        <dbReference type="ARBA" id="ARBA00022989"/>
    </source>
</evidence>
<keyword evidence="10 13" id="KW-1133">Transmembrane helix</keyword>
<dbReference type="PROSITE" id="PS00308">
    <property type="entry name" value="LECTIN_LEGUME_ALPHA"/>
    <property type="match status" value="1"/>
</dbReference>
<evidence type="ECO:0000256" key="2">
    <source>
        <dbReference type="ARBA" id="ARBA00007606"/>
    </source>
</evidence>
<proteinExistence type="inferred from homology"/>
<dbReference type="InterPro" id="IPR050528">
    <property type="entry name" value="L-type_Lectin-RKs"/>
</dbReference>
<dbReference type="Proteomes" id="UP000327013">
    <property type="component" value="Unassembled WGS sequence"/>
</dbReference>
<keyword evidence="11 13" id="KW-0472">Membrane</keyword>
<evidence type="ECO:0000256" key="6">
    <source>
        <dbReference type="ARBA" id="ARBA00022729"/>
    </source>
</evidence>
<dbReference type="SUPFAM" id="SSF49899">
    <property type="entry name" value="Concanavalin A-like lectins/glucanases"/>
    <property type="match status" value="1"/>
</dbReference>
<feature type="transmembrane region" description="Helical" evidence="13">
    <location>
        <begin position="270"/>
        <end position="293"/>
    </location>
</feature>
<dbReference type="GO" id="GO:0005524">
    <property type="term" value="F:ATP binding"/>
    <property type="evidence" value="ECO:0007669"/>
    <property type="project" value="UniProtKB-KW"/>
</dbReference>
<name>A0A5N6L422_9ROSI</name>
<reference evidence="16 17" key="1">
    <citation type="submission" date="2019-06" db="EMBL/GenBank/DDBJ databases">
        <title>A chromosomal-level reference genome of Carpinus fangiana (Coryloideae, Betulaceae).</title>
        <authorList>
            <person name="Yang X."/>
            <person name="Wang Z."/>
            <person name="Zhang L."/>
            <person name="Hao G."/>
            <person name="Liu J."/>
            <person name="Yang Y."/>
        </authorList>
    </citation>
    <scope>NUCLEOTIDE SEQUENCE [LARGE SCALE GENOMIC DNA]</scope>
    <source>
        <strain evidence="16">Cfa_2016G</strain>
        <tissue evidence="16">Leaf</tissue>
    </source>
</reference>
<dbReference type="OrthoDB" id="4062651at2759"/>
<dbReference type="GO" id="GO:0030246">
    <property type="term" value="F:carbohydrate binding"/>
    <property type="evidence" value="ECO:0007669"/>
    <property type="project" value="UniProtKB-KW"/>
</dbReference>
<keyword evidence="7" id="KW-0430">Lectin</keyword>
<evidence type="ECO:0000256" key="12">
    <source>
        <dbReference type="ARBA" id="ARBA00023170"/>
    </source>
</evidence>
<comment type="similarity">
    <text evidence="2">Belongs to the leguminous lectin family.</text>
</comment>
<dbReference type="PROSITE" id="PS50011">
    <property type="entry name" value="PROTEIN_KINASE_DOM"/>
    <property type="match status" value="1"/>
</dbReference>
<feature type="signal peptide" evidence="14">
    <location>
        <begin position="1"/>
        <end position="22"/>
    </location>
</feature>
<dbReference type="AlphaFoldDB" id="A0A5N6L422"/>
<dbReference type="Gene3D" id="2.60.120.200">
    <property type="match status" value="1"/>
</dbReference>
<evidence type="ECO:0000256" key="5">
    <source>
        <dbReference type="ARBA" id="ARBA00022692"/>
    </source>
</evidence>
<feature type="domain" description="Protein kinase" evidence="15">
    <location>
        <begin position="240"/>
        <end position="503"/>
    </location>
</feature>
<dbReference type="InterPro" id="IPR008271">
    <property type="entry name" value="Ser/Thr_kinase_AS"/>
</dbReference>
<dbReference type="InterPro" id="IPR000719">
    <property type="entry name" value="Prot_kinase_dom"/>
</dbReference>
<evidence type="ECO:0000256" key="9">
    <source>
        <dbReference type="ARBA" id="ARBA00022840"/>
    </source>
</evidence>
<dbReference type="GO" id="GO:0016020">
    <property type="term" value="C:membrane"/>
    <property type="evidence" value="ECO:0007669"/>
    <property type="project" value="UniProtKB-SubCell"/>
</dbReference>
<dbReference type="InterPro" id="IPR011009">
    <property type="entry name" value="Kinase-like_dom_sf"/>
</dbReference>
<dbReference type="FunFam" id="2.60.120.200:FF:000103">
    <property type="entry name" value="L-type lectin-domain containing receptor kinase IX.1"/>
    <property type="match status" value="1"/>
</dbReference>
<keyword evidence="6 14" id="KW-0732">Signal</keyword>
<evidence type="ECO:0000256" key="3">
    <source>
        <dbReference type="ARBA" id="ARBA00008536"/>
    </source>
</evidence>
<evidence type="ECO:0000256" key="11">
    <source>
        <dbReference type="ARBA" id="ARBA00023136"/>
    </source>
</evidence>
<dbReference type="PROSITE" id="PS00108">
    <property type="entry name" value="PROTEIN_KINASE_ST"/>
    <property type="match status" value="1"/>
</dbReference>
<gene>
    <name evidence="16" type="ORF">FH972_026343</name>
</gene>
<protein>
    <recommendedName>
        <fullName evidence="15">Protein kinase domain-containing protein</fullName>
    </recommendedName>
</protein>
<dbReference type="Gene3D" id="3.30.200.20">
    <property type="entry name" value="Phosphorylase Kinase, domain 1"/>
    <property type="match status" value="1"/>
</dbReference>
<evidence type="ECO:0000256" key="4">
    <source>
        <dbReference type="ARBA" id="ARBA00010217"/>
    </source>
</evidence>
<accession>A0A5N6L422</accession>
<dbReference type="InterPro" id="IPR020635">
    <property type="entry name" value="Tyr_kinase_cat_dom"/>
</dbReference>
<comment type="similarity">
    <text evidence="3">In the N-terminal section; belongs to the leguminous lectin family.</text>
</comment>
<dbReference type="CDD" id="cd06899">
    <property type="entry name" value="lectin_legume_LecRK_Arcelin_ConA"/>
    <property type="match status" value="1"/>
</dbReference>
<keyword evidence="8" id="KW-0547">Nucleotide-binding</keyword>
<dbReference type="Pfam" id="PF00139">
    <property type="entry name" value="Lectin_legB"/>
    <property type="match status" value="1"/>
</dbReference>
<feature type="chain" id="PRO_5024465954" description="Protein kinase domain-containing protein" evidence="14">
    <location>
        <begin position="23"/>
        <end position="503"/>
    </location>
</feature>
<comment type="caution">
    <text evidence="16">The sequence shown here is derived from an EMBL/GenBank/DDBJ whole genome shotgun (WGS) entry which is preliminary data.</text>
</comment>
<comment type="subcellular location">
    <subcellularLocation>
        <location evidence="1">Membrane</location>
        <topology evidence="1">Single-pass type I membrane protein</topology>
    </subcellularLocation>
</comment>
<comment type="similarity">
    <text evidence="4">In the C-terminal section; belongs to the protein kinase superfamily. Ser/Thr protein kinase family.</text>
</comment>
<sequence>MDMSMLLLIFFFPLLLLPNTYSVSFQITRFDPTSTDILYYGDAIPTVGAIEMINKINYVCRVGWAIYANRVPLWDPDTRKLTDFSTRYSFTISTLGNTVYGHGLAFFLAPVGFEIPPNSAGGFLGLFNTTTSDSPGNQIVLVEFDSYVNPEWDPSFQHVGINTNSIASAVYTQWNASLHSGDTADVWITYNASTKNLSVSWKYRTTSNSWENTSLFYEIDLRNILPEWVTVGFSAGTSQYGERNTIQSWEFSSSLIIKETNGKNVKKKRLVVGLTVSVGVLILGAIITFAILWTRKGKKKEKAETVNLTSINDDLERGAGPRRFSYDELASATYNFSNERKLGEGGFGAVYKGSTLPWLVRYKISLGLASALLYLHEEWEQCVVHRDIKSSNVMLDSSFGVKLGDFGLARLMDHKLDLLLAVDGKLDMDFDKKQVECLMIVGLWCAHPDRSSRPSIRQAIQVLNFEATMPNLPTKMPVPLYHVVTPLVSSSEPLLTTSFEDGR</sequence>
<dbReference type="SMART" id="SM00219">
    <property type="entry name" value="TyrKc"/>
    <property type="match status" value="1"/>
</dbReference>
<dbReference type="SUPFAM" id="SSF56112">
    <property type="entry name" value="Protein kinase-like (PK-like)"/>
    <property type="match status" value="1"/>
</dbReference>
<dbReference type="InterPro" id="IPR000985">
    <property type="entry name" value="Lectin_LegA_CS"/>
</dbReference>
<evidence type="ECO:0000256" key="8">
    <source>
        <dbReference type="ARBA" id="ARBA00022741"/>
    </source>
</evidence>
<dbReference type="InterPro" id="IPR001220">
    <property type="entry name" value="Legume_lectin_dom"/>
</dbReference>
<keyword evidence="17" id="KW-1185">Reference proteome</keyword>
<keyword evidence="12" id="KW-0675">Receptor</keyword>
<evidence type="ECO:0000256" key="1">
    <source>
        <dbReference type="ARBA" id="ARBA00004479"/>
    </source>
</evidence>
<evidence type="ECO:0000256" key="7">
    <source>
        <dbReference type="ARBA" id="ARBA00022734"/>
    </source>
</evidence>
<dbReference type="EMBL" id="VIBQ01000088">
    <property type="protein sequence ID" value="KAB8692521.1"/>
    <property type="molecule type" value="Genomic_DNA"/>
</dbReference>
<dbReference type="Pfam" id="PF00069">
    <property type="entry name" value="Pkinase"/>
    <property type="match status" value="1"/>
</dbReference>
<dbReference type="Gene3D" id="1.10.510.10">
    <property type="entry name" value="Transferase(Phosphotransferase) domain 1"/>
    <property type="match status" value="2"/>
</dbReference>
<evidence type="ECO:0000259" key="15">
    <source>
        <dbReference type="PROSITE" id="PS50011"/>
    </source>
</evidence>
<dbReference type="InterPro" id="IPR013320">
    <property type="entry name" value="ConA-like_dom_sf"/>
</dbReference>
<evidence type="ECO:0000313" key="16">
    <source>
        <dbReference type="EMBL" id="KAB8692521.1"/>
    </source>
</evidence>
<dbReference type="PANTHER" id="PTHR27007">
    <property type="match status" value="1"/>
</dbReference>
<evidence type="ECO:0000256" key="13">
    <source>
        <dbReference type="SAM" id="Phobius"/>
    </source>
</evidence>
<keyword evidence="5 13" id="KW-0812">Transmembrane</keyword>
<organism evidence="16 17">
    <name type="scientific">Carpinus fangiana</name>
    <dbReference type="NCBI Taxonomy" id="176857"/>
    <lineage>
        <taxon>Eukaryota</taxon>
        <taxon>Viridiplantae</taxon>
        <taxon>Streptophyta</taxon>
        <taxon>Embryophyta</taxon>
        <taxon>Tracheophyta</taxon>
        <taxon>Spermatophyta</taxon>
        <taxon>Magnoliopsida</taxon>
        <taxon>eudicotyledons</taxon>
        <taxon>Gunneridae</taxon>
        <taxon>Pentapetalae</taxon>
        <taxon>rosids</taxon>
        <taxon>fabids</taxon>
        <taxon>Fagales</taxon>
        <taxon>Betulaceae</taxon>
        <taxon>Carpinus</taxon>
    </lineage>
</organism>
<keyword evidence="9" id="KW-0067">ATP-binding</keyword>
<dbReference type="GO" id="GO:0004713">
    <property type="term" value="F:protein tyrosine kinase activity"/>
    <property type="evidence" value="ECO:0007669"/>
    <property type="project" value="InterPro"/>
</dbReference>